<keyword evidence="2" id="KW-1185">Reference proteome</keyword>
<comment type="caution">
    <text evidence="1">The sequence shown here is derived from an EMBL/GenBank/DDBJ whole genome shotgun (WGS) entry which is preliminary data.</text>
</comment>
<gene>
    <name evidence="1" type="ORF">N1851_007629</name>
</gene>
<evidence type="ECO:0000313" key="1">
    <source>
        <dbReference type="EMBL" id="KAK0151232.1"/>
    </source>
</evidence>
<sequence>MCPQAFAMLLGAIYCLNFEYPRNMKYSFEFLQRVVMNIKPDQCSARIHGLRNKLLRYRMLVYYSNSGVDCNTGILVETCPYPVFIMIALAPLGHGVLNRHICPDITHRQPNQASSFTTTDEEDLDLNKTLIKRLGLLLLKLQCIFNVSNTCIDELVEELNFLSSSASGPVIKEIILSTLRKHSCTLEDSLISELVKDLCQLNPFSSALGVDGPLSTHYRRQQFMKEID</sequence>
<proteinExistence type="predicted"/>
<protein>
    <submittedName>
        <fullName evidence="1">Uncharacterized protein</fullName>
    </submittedName>
</protein>
<name>A0AA47N410_MERPO</name>
<dbReference type="Proteomes" id="UP001174136">
    <property type="component" value="Unassembled WGS sequence"/>
</dbReference>
<dbReference type="EMBL" id="JAOPHQ010001359">
    <property type="protein sequence ID" value="KAK0151232.1"/>
    <property type="molecule type" value="Genomic_DNA"/>
</dbReference>
<organism evidence="1 2">
    <name type="scientific">Merluccius polli</name>
    <name type="common">Benguela hake</name>
    <name type="synonym">Merluccius cadenati</name>
    <dbReference type="NCBI Taxonomy" id="89951"/>
    <lineage>
        <taxon>Eukaryota</taxon>
        <taxon>Metazoa</taxon>
        <taxon>Chordata</taxon>
        <taxon>Craniata</taxon>
        <taxon>Vertebrata</taxon>
        <taxon>Euteleostomi</taxon>
        <taxon>Actinopterygii</taxon>
        <taxon>Neopterygii</taxon>
        <taxon>Teleostei</taxon>
        <taxon>Neoteleostei</taxon>
        <taxon>Acanthomorphata</taxon>
        <taxon>Zeiogadaria</taxon>
        <taxon>Gadariae</taxon>
        <taxon>Gadiformes</taxon>
        <taxon>Gadoidei</taxon>
        <taxon>Merlucciidae</taxon>
        <taxon>Merluccius</taxon>
    </lineage>
</organism>
<accession>A0AA47N410</accession>
<dbReference type="AlphaFoldDB" id="A0AA47N410"/>
<reference evidence="1" key="1">
    <citation type="journal article" date="2023" name="Front. Mar. Sci.">
        <title>A new Merluccius polli reference genome to investigate the effects of global change in West African waters.</title>
        <authorList>
            <person name="Mateo J.L."/>
            <person name="Blanco-Fernandez C."/>
            <person name="Garcia-Vazquez E."/>
            <person name="Machado-Schiaffino G."/>
        </authorList>
    </citation>
    <scope>NUCLEOTIDE SEQUENCE</scope>
    <source>
        <strain evidence="1">C29</strain>
        <tissue evidence="1">Fin</tissue>
    </source>
</reference>
<evidence type="ECO:0000313" key="2">
    <source>
        <dbReference type="Proteomes" id="UP001174136"/>
    </source>
</evidence>